<dbReference type="Pfam" id="PF00534">
    <property type="entry name" value="Glycos_transf_1"/>
    <property type="match status" value="1"/>
</dbReference>
<dbReference type="EMBL" id="VZBT01000013">
    <property type="protein sequence ID" value="MQO02825.1"/>
    <property type="molecule type" value="Genomic_DNA"/>
</dbReference>
<dbReference type="PANTHER" id="PTHR12526:SF630">
    <property type="entry name" value="GLYCOSYLTRANSFERASE"/>
    <property type="match status" value="1"/>
</dbReference>
<dbReference type="Gene3D" id="3.40.50.2000">
    <property type="entry name" value="Glycogen Phosphorylase B"/>
    <property type="match status" value="2"/>
</dbReference>
<sequence length="422" mass="49091">MVIKSKFMKILWFEISIPSKYQSDNRVLAGWQDALEEIVSGHNEIDLFVAFETNDKSAAPKFKNNVHYVPIVTSYSWLQRKKAGFNQYETVRHILPQALQIIKDIKPDLIHVFGCEWPYGLVAKYTDIPVVIHIQGAIIPYTNALYPPKYNNFTLFFHSGINIKIWWKLLREYYYNKSRKLMESEIWRIVNNYMGRTLWDKSLCQTIHPKARYFHVEEAIRPIFLKQDYQWHGINREKLCLISTGISFWKGADVMLKTAHVLKSMGVDFEWKIAGAMDKYNLRVIEEKEQMKFRENNIEILGFTQADEVLNLLCNSSLYIHTAYIENSPNSICEAQLIGIPVIATYVGGIPSLVSNNEDGILVPANDPWQMANEIVTLFTDKSRMEIFSKKARTKALQRHDPNNIFQQLLHCYNSIIVDKNV</sequence>
<comment type="caution">
    <text evidence="2">The sequence shown here is derived from an EMBL/GenBank/DDBJ whole genome shotgun (WGS) entry which is preliminary data.</text>
</comment>
<accession>A0AB35ZD21</accession>
<dbReference type="AlphaFoldDB" id="A0AB35ZD21"/>
<protein>
    <submittedName>
        <fullName evidence="2">Glycosyltransferase family 4 protein</fullName>
    </submittedName>
</protein>
<proteinExistence type="predicted"/>
<organism evidence="2 3">
    <name type="scientific">Segatella copri</name>
    <dbReference type="NCBI Taxonomy" id="165179"/>
    <lineage>
        <taxon>Bacteria</taxon>
        <taxon>Pseudomonadati</taxon>
        <taxon>Bacteroidota</taxon>
        <taxon>Bacteroidia</taxon>
        <taxon>Bacteroidales</taxon>
        <taxon>Prevotellaceae</taxon>
        <taxon>Segatella</taxon>
    </lineage>
</organism>
<evidence type="ECO:0000313" key="3">
    <source>
        <dbReference type="Proteomes" id="UP000390763"/>
    </source>
</evidence>
<reference evidence="3" key="1">
    <citation type="submission" date="2019-09" db="EMBL/GenBank/DDBJ databases">
        <title>Distinct polysaccharide growth profiles of human intestinal Prevotella copri isolates.</title>
        <authorList>
            <person name="Fehlner-Peach H."/>
            <person name="Magnabosco C."/>
            <person name="Raghavan V."/>
            <person name="Scher J.U."/>
            <person name="Tett A."/>
            <person name="Cox L.M."/>
            <person name="Gottsegen C."/>
            <person name="Watters A."/>
            <person name="Wiltshire- Gordon J.D."/>
            <person name="Segata N."/>
            <person name="Bonneau R."/>
            <person name="Littman D.R."/>
        </authorList>
    </citation>
    <scope>NUCLEOTIDE SEQUENCE [LARGE SCALE GENOMIC DNA]</scope>
    <source>
        <strain evidence="3">iAK279</strain>
    </source>
</reference>
<evidence type="ECO:0000313" key="2">
    <source>
        <dbReference type="EMBL" id="MQO02825.1"/>
    </source>
</evidence>
<dbReference type="InterPro" id="IPR001296">
    <property type="entry name" value="Glyco_trans_1"/>
</dbReference>
<dbReference type="Proteomes" id="UP000390763">
    <property type="component" value="Unassembled WGS sequence"/>
</dbReference>
<gene>
    <name evidence="2" type="ORF">F7D62_01570</name>
</gene>
<dbReference type="PANTHER" id="PTHR12526">
    <property type="entry name" value="GLYCOSYLTRANSFERASE"/>
    <property type="match status" value="1"/>
</dbReference>
<dbReference type="CDD" id="cd03801">
    <property type="entry name" value="GT4_PimA-like"/>
    <property type="match status" value="1"/>
</dbReference>
<feature type="domain" description="Glycosyl transferase family 1" evidence="1">
    <location>
        <begin position="236"/>
        <end position="394"/>
    </location>
</feature>
<dbReference type="GO" id="GO:0016757">
    <property type="term" value="F:glycosyltransferase activity"/>
    <property type="evidence" value="ECO:0007669"/>
    <property type="project" value="InterPro"/>
</dbReference>
<evidence type="ECO:0000259" key="1">
    <source>
        <dbReference type="Pfam" id="PF00534"/>
    </source>
</evidence>
<dbReference type="SUPFAM" id="SSF53756">
    <property type="entry name" value="UDP-Glycosyltransferase/glycogen phosphorylase"/>
    <property type="match status" value="1"/>
</dbReference>
<name>A0AB35ZD21_9BACT</name>